<name>A0ABU1UUU9_9GAMM</name>
<keyword evidence="1" id="KW-1003">Cell membrane</keyword>
<evidence type="ECO:0000256" key="1">
    <source>
        <dbReference type="HAMAP-Rule" id="MF_00386"/>
    </source>
</evidence>
<proteinExistence type="inferred from homology"/>
<comment type="similarity">
    <text evidence="1">Belongs to the UPF0161 family.</text>
</comment>
<dbReference type="Proteomes" id="UP001253595">
    <property type="component" value="Unassembled WGS sequence"/>
</dbReference>
<comment type="caution">
    <text evidence="2">The sequence shown here is derived from an EMBL/GenBank/DDBJ whole genome shotgun (WGS) entry which is preliminary data.</text>
</comment>
<comment type="subcellular location">
    <subcellularLocation>
        <location evidence="1">Cell membrane</location>
        <topology evidence="1">Peripheral membrane protein</topology>
        <orientation evidence="1">Cytoplasmic side</orientation>
    </subcellularLocation>
</comment>
<keyword evidence="1" id="KW-0472">Membrane</keyword>
<dbReference type="SMART" id="SM01234">
    <property type="entry name" value="Haemolytic"/>
    <property type="match status" value="1"/>
</dbReference>
<dbReference type="Pfam" id="PF01809">
    <property type="entry name" value="YidD"/>
    <property type="match status" value="1"/>
</dbReference>
<reference evidence="2 3" key="1">
    <citation type="submission" date="2023-07" db="EMBL/GenBank/DDBJ databases">
        <title>Sorghum-associated microbial communities from plants grown in Nebraska, USA.</title>
        <authorList>
            <person name="Schachtman D."/>
        </authorList>
    </citation>
    <scope>NUCLEOTIDE SEQUENCE [LARGE SCALE GENOMIC DNA]</scope>
    <source>
        <strain evidence="2 3">BE190</strain>
    </source>
</reference>
<dbReference type="HAMAP" id="MF_00386">
    <property type="entry name" value="UPF0161_YidD"/>
    <property type="match status" value="1"/>
</dbReference>
<gene>
    <name evidence="2" type="ORF">J2X05_000900</name>
</gene>
<dbReference type="EMBL" id="JAVDVX010000001">
    <property type="protein sequence ID" value="MDR7088897.1"/>
    <property type="molecule type" value="Genomic_DNA"/>
</dbReference>
<dbReference type="InterPro" id="IPR002696">
    <property type="entry name" value="Membr_insert_effic_factor_YidD"/>
</dbReference>
<keyword evidence="3" id="KW-1185">Reference proteome</keyword>
<dbReference type="PANTHER" id="PTHR33383">
    <property type="entry name" value="MEMBRANE PROTEIN INSERTION EFFICIENCY FACTOR-RELATED"/>
    <property type="match status" value="1"/>
</dbReference>
<accession>A0ABU1UUU9</accession>
<organism evidence="2 3">
    <name type="scientific">Cellvibrio fibrivorans</name>
    <dbReference type="NCBI Taxonomy" id="126350"/>
    <lineage>
        <taxon>Bacteria</taxon>
        <taxon>Pseudomonadati</taxon>
        <taxon>Pseudomonadota</taxon>
        <taxon>Gammaproteobacteria</taxon>
        <taxon>Cellvibrionales</taxon>
        <taxon>Cellvibrionaceae</taxon>
        <taxon>Cellvibrio</taxon>
    </lineage>
</organism>
<sequence>MLKRLINNGHSGLIWLAVKLLHGYRYFLSPWIGNQCRFYPSCSHYSEEAIVRHGFFTGSYLTLRRLLKCHPWHEGGLDPVPELNKTCCSSIHSHTTDGSH</sequence>
<dbReference type="RefSeq" id="WP_374725246.1">
    <property type="nucleotide sequence ID" value="NZ_JAVDVX010000001.1"/>
</dbReference>
<comment type="function">
    <text evidence="1">Could be involved in insertion of integral membrane proteins into the membrane.</text>
</comment>
<protein>
    <recommendedName>
        <fullName evidence="1">Putative membrane protein insertion efficiency factor</fullName>
    </recommendedName>
</protein>
<dbReference type="NCBIfam" id="TIGR00278">
    <property type="entry name" value="membrane protein insertion efficiency factor YidD"/>
    <property type="match status" value="1"/>
</dbReference>
<dbReference type="PANTHER" id="PTHR33383:SF1">
    <property type="entry name" value="MEMBRANE PROTEIN INSERTION EFFICIENCY FACTOR-RELATED"/>
    <property type="match status" value="1"/>
</dbReference>
<evidence type="ECO:0000313" key="3">
    <source>
        <dbReference type="Proteomes" id="UP001253595"/>
    </source>
</evidence>
<evidence type="ECO:0000313" key="2">
    <source>
        <dbReference type="EMBL" id="MDR7088897.1"/>
    </source>
</evidence>